<keyword evidence="7" id="KW-0808">Transferase</keyword>
<keyword evidence="15" id="KW-1185">Reference proteome</keyword>
<dbReference type="GO" id="GO:0005730">
    <property type="term" value="C:nucleolus"/>
    <property type="evidence" value="ECO:0007669"/>
    <property type="project" value="UniProtKB-SubCell"/>
</dbReference>
<comment type="similarity">
    <text evidence="3">Belongs to the Clp1 family. NOL9/GRC3 subfamily.</text>
</comment>
<dbReference type="SUPFAM" id="SSF52540">
    <property type="entry name" value="P-loop containing nucleoside triphosphate hydrolases"/>
    <property type="match status" value="1"/>
</dbReference>
<evidence type="ECO:0000256" key="5">
    <source>
        <dbReference type="ARBA" id="ARBA00019824"/>
    </source>
</evidence>
<evidence type="ECO:0000256" key="7">
    <source>
        <dbReference type="ARBA" id="ARBA00022679"/>
    </source>
</evidence>
<evidence type="ECO:0000256" key="3">
    <source>
        <dbReference type="ARBA" id="ARBA00011003"/>
    </source>
</evidence>
<protein>
    <recommendedName>
        <fullName evidence="5">Polynucleotide 5'-hydroxyl-kinase GRC3</fullName>
    </recommendedName>
    <alternativeName>
        <fullName evidence="4">Polynucleotide 5'-hydroxyl-kinase grc3</fullName>
    </alternativeName>
</protein>
<sequence length="771" mass="83767">MATNKRRRLDITDSTQPMSAFALRKKLLAQKSPVVTSTVDHPEEAASVEASNEGPTEVATSKKSKRTHTTRQTSLADRTAEEGSNLDSNRAHSSDGNLTSNPDIFPNPSVVLPRSPSPALTDEQEIPIAPQAVHFSSYRPSKSSYHRKKGGNLQLKLVEVERLVILGSYGVCVDSGEVTINGAALRPSKKAYWVDAPHCHALPVIRCAKNATVEFQSRPGAEGLRKLGRLSPHFRRLWNEASYSPSYETPTGPESTFQILYTSRDGPKRTLLQDLVSPAEWNREVAKLLTGFNSKPASIMVTGPKSSGKSTFGKILTNRFLSNTPTTSKQRVPSGVAVLDLDPGQPEYCIAGQIALVLITEPVLGPSFCHPLPSSGIRLVRSHALASISPASDPELFLEAAMDLMTHYRNVLGSCPLVINTPGWIQGTGLDLLVSLIGGLRPSEVIYMSQTGPAEAVESLQEACKTSGFSTLPSQTTQYTLRTAAHLRSMQTMAYFHSQPQSTDVEGHHIQWSTKPLSHIPPWQVSYRRGPNRGIFGVMCYDYQASPDLLADAINGTILAVVEVESAKAFKDLASRDKDIADHSVGSAMELDDDQSNAPKPPSWSDLQDDITAVTPEGIPFIETSRGTTLDPRYSRSLGLALVRGIDVENEHLQLLTPIASTVIEEVTAKGGEIVLVSGKFDSPSWAYTEDLYYRLQDEDDDAVDADTMEVDEDGTPNTASEDGNVANDRGDAASGPTPWIEVLRGNQKRGAGSKVWRVRRDLGRHGNTAD</sequence>
<evidence type="ECO:0000256" key="1">
    <source>
        <dbReference type="ARBA" id="ARBA00003798"/>
    </source>
</evidence>
<evidence type="ECO:0000313" key="14">
    <source>
        <dbReference type="EMBL" id="CAJ2509598.1"/>
    </source>
</evidence>
<evidence type="ECO:0000256" key="8">
    <source>
        <dbReference type="ARBA" id="ARBA00022741"/>
    </source>
</evidence>
<feature type="region of interest" description="Disordered" evidence="12">
    <location>
        <begin position="709"/>
        <end position="771"/>
    </location>
</feature>
<evidence type="ECO:0000256" key="12">
    <source>
        <dbReference type="SAM" id="MobiDB-lite"/>
    </source>
</evidence>
<dbReference type="EMBL" id="CAUWAG010000012">
    <property type="protein sequence ID" value="CAJ2509598.1"/>
    <property type="molecule type" value="Genomic_DNA"/>
</dbReference>
<dbReference type="AlphaFoldDB" id="A0AAI8VS33"/>
<organism evidence="14 15">
    <name type="scientific">Anthostomella pinea</name>
    <dbReference type="NCBI Taxonomy" id="933095"/>
    <lineage>
        <taxon>Eukaryota</taxon>
        <taxon>Fungi</taxon>
        <taxon>Dikarya</taxon>
        <taxon>Ascomycota</taxon>
        <taxon>Pezizomycotina</taxon>
        <taxon>Sordariomycetes</taxon>
        <taxon>Xylariomycetidae</taxon>
        <taxon>Xylariales</taxon>
        <taxon>Xylariaceae</taxon>
        <taxon>Anthostomella</taxon>
    </lineage>
</organism>
<dbReference type="GO" id="GO:0005524">
    <property type="term" value="F:ATP binding"/>
    <property type="evidence" value="ECO:0007669"/>
    <property type="project" value="UniProtKB-KW"/>
</dbReference>
<dbReference type="FunFam" id="3.40.50.300:FF:001156">
    <property type="entry name" value="Polynucleotide 5-hydroxyl-kinase grc3"/>
    <property type="match status" value="1"/>
</dbReference>
<keyword evidence="8" id="KW-0547">Nucleotide-binding</keyword>
<evidence type="ECO:0000313" key="15">
    <source>
        <dbReference type="Proteomes" id="UP001295740"/>
    </source>
</evidence>
<dbReference type="InterPro" id="IPR027417">
    <property type="entry name" value="P-loop_NTPase"/>
</dbReference>
<accession>A0AAI8VS33</accession>
<dbReference type="PANTHER" id="PTHR12755">
    <property type="entry name" value="CLEAVAGE/POLYADENYLATION FACTOR IA SUBUNIT CLP1P"/>
    <property type="match status" value="1"/>
</dbReference>
<feature type="domain" description="Clp1 P-loop" evidence="13">
    <location>
        <begin position="303"/>
        <end position="498"/>
    </location>
</feature>
<feature type="region of interest" description="Disordered" evidence="12">
    <location>
        <begin position="29"/>
        <end position="120"/>
    </location>
</feature>
<evidence type="ECO:0000256" key="11">
    <source>
        <dbReference type="ARBA" id="ARBA00023242"/>
    </source>
</evidence>
<dbReference type="GO" id="GO:0000448">
    <property type="term" value="P:cleavage in ITS2 between 5.8S rRNA and LSU-rRNA of tricistronic rRNA transcript (SSU-rRNA, 5.8S rRNA, LSU-rRNA)"/>
    <property type="evidence" value="ECO:0007669"/>
    <property type="project" value="TreeGrafter"/>
</dbReference>
<evidence type="ECO:0000256" key="6">
    <source>
        <dbReference type="ARBA" id="ARBA00022552"/>
    </source>
</evidence>
<evidence type="ECO:0000256" key="4">
    <source>
        <dbReference type="ARBA" id="ARBA00018706"/>
    </source>
</evidence>
<evidence type="ECO:0000256" key="2">
    <source>
        <dbReference type="ARBA" id="ARBA00004604"/>
    </source>
</evidence>
<dbReference type="Pfam" id="PF16575">
    <property type="entry name" value="CLP1_P"/>
    <property type="match status" value="1"/>
</dbReference>
<dbReference type="Proteomes" id="UP001295740">
    <property type="component" value="Unassembled WGS sequence"/>
</dbReference>
<evidence type="ECO:0000256" key="9">
    <source>
        <dbReference type="ARBA" id="ARBA00022777"/>
    </source>
</evidence>
<keyword evidence="11" id="KW-0539">Nucleus</keyword>
<comment type="subcellular location">
    <subcellularLocation>
        <location evidence="2">Nucleus</location>
        <location evidence="2">Nucleolus</location>
    </subcellularLocation>
</comment>
<dbReference type="InterPro" id="IPR032319">
    <property type="entry name" value="CLP1_P"/>
</dbReference>
<dbReference type="InterPro" id="IPR045116">
    <property type="entry name" value="Clp1/Grc3"/>
</dbReference>
<dbReference type="GO" id="GO:0051731">
    <property type="term" value="F:polynucleotide 5'-hydroxyl-kinase activity"/>
    <property type="evidence" value="ECO:0007669"/>
    <property type="project" value="InterPro"/>
</dbReference>
<keyword evidence="6" id="KW-0698">rRNA processing</keyword>
<evidence type="ECO:0000259" key="13">
    <source>
        <dbReference type="Pfam" id="PF16575"/>
    </source>
</evidence>
<dbReference type="PANTHER" id="PTHR12755:SF3">
    <property type="entry name" value="POLYNUCLEOTIDE 5'-HYDROXYL-KINASE NOL9"/>
    <property type="match status" value="1"/>
</dbReference>
<name>A0AAI8VS33_9PEZI</name>
<reference evidence="14" key="1">
    <citation type="submission" date="2023-10" db="EMBL/GenBank/DDBJ databases">
        <authorList>
            <person name="Hackl T."/>
        </authorList>
    </citation>
    <scope>NUCLEOTIDE SEQUENCE</scope>
</reference>
<gene>
    <name evidence="14" type="ORF">KHLLAP_LOCUS10066</name>
</gene>
<dbReference type="Gene3D" id="3.40.50.300">
    <property type="entry name" value="P-loop containing nucleotide triphosphate hydrolases"/>
    <property type="match status" value="1"/>
</dbReference>
<comment type="function">
    <text evidence="1">Polynucleotide 5'-kinase involved in rRNA processing.</text>
</comment>
<comment type="caution">
    <text evidence="14">The sequence shown here is derived from an EMBL/GenBank/DDBJ whole genome shotgun (WGS) entry which is preliminary data.</text>
</comment>
<keyword evidence="9" id="KW-0418">Kinase</keyword>
<evidence type="ECO:0000256" key="10">
    <source>
        <dbReference type="ARBA" id="ARBA00022840"/>
    </source>
</evidence>
<keyword evidence="10" id="KW-0067">ATP-binding</keyword>
<proteinExistence type="inferred from homology"/>